<keyword evidence="2" id="KW-1185">Reference proteome</keyword>
<accession>A0A1I3T4T3</accession>
<organism evidence="1 2">
    <name type="scientific">Myroides guanonis</name>
    <dbReference type="NCBI Taxonomy" id="1150112"/>
    <lineage>
        <taxon>Bacteria</taxon>
        <taxon>Pseudomonadati</taxon>
        <taxon>Bacteroidota</taxon>
        <taxon>Flavobacteriia</taxon>
        <taxon>Flavobacteriales</taxon>
        <taxon>Flavobacteriaceae</taxon>
        <taxon>Myroides</taxon>
    </lineage>
</organism>
<evidence type="ECO:0000313" key="1">
    <source>
        <dbReference type="EMBL" id="SFJ64686.1"/>
    </source>
</evidence>
<dbReference type="RefSeq" id="WP_090679902.1">
    <property type="nucleotide sequence ID" value="NZ_FORU01000012.1"/>
</dbReference>
<gene>
    <name evidence="1" type="ORF">SAMN04487893_11233</name>
</gene>
<dbReference type="InterPro" id="IPR021474">
    <property type="entry name" value="DUF3127"/>
</dbReference>
<evidence type="ECO:0000313" key="2">
    <source>
        <dbReference type="Proteomes" id="UP000243887"/>
    </source>
</evidence>
<reference evidence="2" key="1">
    <citation type="submission" date="2016-10" db="EMBL/GenBank/DDBJ databases">
        <authorList>
            <person name="Varghese N."/>
            <person name="Submissions S."/>
        </authorList>
    </citation>
    <scope>NUCLEOTIDE SEQUENCE [LARGE SCALE GENOMIC DNA]</scope>
    <source>
        <strain evidence="2">DSM 26542</strain>
    </source>
</reference>
<dbReference type="InterPro" id="IPR012340">
    <property type="entry name" value="NA-bd_OB-fold"/>
</dbReference>
<sequence length="127" mass="14590">MEVTGRVKLVSPAQQISQSFKKRELVVTTDEQYPQHILIEFTQDRCDLLDTYNVGEEVRVSINLRGREWTNPQGETKYFNSIQGWRIEKLVPVQAGAGMQTPPPMATDHFEAAPNFNNEEEHDDLPF</sequence>
<proteinExistence type="predicted"/>
<dbReference type="AlphaFoldDB" id="A0A1I3T4T3"/>
<name>A0A1I3T4T3_9FLAO</name>
<dbReference type="SUPFAM" id="SSF50249">
    <property type="entry name" value="Nucleic acid-binding proteins"/>
    <property type="match status" value="1"/>
</dbReference>
<dbReference type="Pfam" id="PF11325">
    <property type="entry name" value="DUF3127"/>
    <property type="match status" value="1"/>
</dbReference>
<protein>
    <recommendedName>
        <fullName evidence="3">DUF3127 domain-containing protein</fullName>
    </recommendedName>
</protein>
<dbReference type="OrthoDB" id="598142at2"/>
<evidence type="ECO:0008006" key="3">
    <source>
        <dbReference type="Google" id="ProtNLM"/>
    </source>
</evidence>
<dbReference type="Proteomes" id="UP000243887">
    <property type="component" value="Unassembled WGS sequence"/>
</dbReference>
<dbReference type="STRING" id="1150112.SAMN04487893_11233"/>
<dbReference type="EMBL" id="FORU01000012">
    <property type="protein sequence ID" value="SFJ64686.1"/>
    <property type="molecule type" value="Genomic_DNA"/>
</dbReference>